<evidence type="ECO:0000259" key="9">
    <source>
        <dbReference type="Pfam" id="PF01138"/>
    </source>
</evidence>
<dbReference type="InterPro" id="IPR036345">
    <property type="entry name" value="ExoRNase_PH_dom2_sf"/>
</dbReference>
<organism evidence="10 11">
    <name type="scientific">Porphyridium purpureum</name>
    <name type="common">Red alga</name>
    <name type="synonym">Porphyridium cruentum</name>
    <dbReference type="NCBI Taxonomy" id="35688"/>
    <lineage>
        <taxon>Eukaryota</taxon>
        <taxon>Rhodophyta</taxon>
        <taxon>Bangiophyceae</taxon>
        <taxon>Porphyridiales</taxon>
        <taxon>Porphyridiaceae</taxon>
        <taxon>Porphyridium</taxon>
    </lineage>
</organism>
<dbReference type="InterPro" id="IPR050080">
    <property type="entry name" value="RNase_PH"/>
</dbReference>
<evidence type="ECO:0000313" key="11">
    <source>
        <dbReference type="Proteomes" id="UP000324585"/>
    </source>
</evidence>
<dbReference type="Proteomes" id="UP000324585">
    <property type="component" value="Unassembled WGS sequence"/>
</dbReference>
<feature type="domain" description="Exoribonuclease phosphorolytic" evidence="9">
    <location>
        <begin position="72"/>
        <end position="200"/>
    </location>
</feature>
<keyword evidence="11" id="KW-1185">Reference proteome</keyword>
<evidence type="ECO:0000256" key="5">
    <source>
        <dbReference type="ARBA" id="ARBA00022552"/>
    </source>
</evidence>
<keyword evidence="6" id="KW-0271">Exosome</keyword>
<keyword evidence="7" id="KW-0694">RNA-binding</keyword>
<dbReference type="InterPro" id="IPR020568">
    <property type="entry name" value="Ribosomal_Su5_D2-typ_SF"/>
</dbReference>
<dbReference type="OrthoDB" id="3491at2759"/>
<keyword evidence="4" id="KW-0963">Cytoplasm</keyword>
<reference evidence="11" key="1">
    <citation type="journal article" date="2019" name="Nat. Commun.">
        <title>Expansion of phycobilisome linker gene families in mesophilic red algae.</title>
        <authorList>
            <person name="Lee J."/>
            <person name="Kim D."/>
            <person name="Bhattacharya D."/>
            <person name="Yoon H.S."/>
        </authorList>
    </citation>
    <scope>NUCLEOTIDE SEQUENCE [LARGE SCALE GENOMIC DNA]</scope>
    <source>
        <strain evidence="11">CCMP 1328</strain>
    </source>
</reference>
<sequence>MIIDAHVAAVLVSHICCARSLASGDGRIKTKLGASEYSMGKYGALIVDAADATVEQDSEAAEAIVPVASPSLFVRAGVLSEASGSAYVELGNTQVFCAVHGPRAAGSGGSGQGFGSGSMSGQPSSQRGIVTCDVRSLGEGMVDNAGALAVVVSSILSAVVRLEQYPKSRIDVYVLMVNDSGSAFAATVNAACLALCDAGVAMRDLVSACSMGVTRVRPDPASESAMEVDKCDDQDDHDGVLAVVANPQNSRPGSRKTQRMTLMDFAIMPNLGRVVYAHLRGQVEFNHVEKASEKAMAQARLVAAILSSYMREREKSALDAMSAGTA</sequence>
<dbReference type="EMBL" id="VRMN01000004">
    <property type="protein sequence ID" value="KAA8495025.1"/>
    <property type="molecule type" value="Genomic_DNA"/>
</dbReference>
<dbReference type="PANTHER" id="PTHR11953:SF2">
    <property type="entry name" value="EXOSOME COMPLEX COMPONENT MTR3"/>
    <property type="match status" value="1"/>
</dbReference>
<dbReference type="Gene3D" id="3.30.230.70">
    <property type="entry name" value="GHMP Kinase, N-terminal domain"/>
    <property type="match status" value="1"/>
</dbReference>
<evidence type="ECO:0000256" key="7">
    <source>
        <dbReference type="ARBA" id="ARBA00022884"/>
    </source>
</evidence>
<dbReference type="GO" id="GO:0006364">
    <property type="term" value="P:rRNA processing"/>
    <property type="evidence" value="ECO:0007669"/>
    <property type="project" value="UniProtKB-KW"/>
</dbReference>
<comment type="caution">
    <text evidence="10">The sequence shown here is derived from an EMBL/GenBank/DDBJ whole genome shotgun (WGS) entry which is preliminary data.</text>
</comment>
<dbReference type="GO" id="GO:0003723">
    <property type="term" value="F:RNA binding"/>
    <property type="evidence" value="ECO:0007669"/>
    <property type="project" value="UniProtKB-KW"/>
</dbReference>
<dbReference type="GO" id="GO:0005730">
    <property type="term" value="C:nucleolus"/>
    <property type="evidence" value="ECO:0007669"/>
    <property type="project" value="TreeGrafter"/>
</dbReference>
<dbReference type="SUPFAM" id="SSF55666">
    <property type="entry name" value="Ribonuclease PH domain 2-like"/>
    <property type="match status" value="1"/>
</dbReference>
<dbReference type="InterPro" id="IPR027408">
    <property type="entry name" value="PNPase/RNase_PH_dom_sf"/>
</dbReference>
<evidence type="ECO:0000313" key="10">
    <source>
        <dbReference type="EMBL" id="KAA8495025.1"/>
    </source>
</evidence>
<dbReference type="AlphaFoldDB" id="A0A5J4YUU5"/>
<comment type="similarity">
    <text evidence="3">Belongs to the RNase PH family.</text>
</comment>
<protein>
    <submittedName>
        <fullName evidence="10">Exosome complex component MTR3</fullName>
    </submittedName>
</protein>
<dbReference type="GO" id="GO:0071028">
    <property type="term" value="P:nuclear mRNA surveillance"/>
    <property type="evidence" value="ECO:0007669"/>
    <property type="project" value="TreeGrafter"/>
</dbReference>
<proteinExistence type="inferred from homology"/>
<dbReference type="SUPFAM" id="SSF54211">
    <property type="entry name" value="Ribosomal protein S5 domain 2-like"/>
    <property type="match status" value="1"/>
</dbReference>
<evidence type="ECO:0000256" key="6">
    <source>
        <dbReference type="ARBA" id="ARBA00022835"/>
    </source>
</evidence>
<accession>A0A5J4YUU5</accession>
<comment type="subcellular location">
    <subcellularLocation>
        <location evidence="2">Cytoplasm</location>
    </subcellularLocation>
    <subcellularLocation>
        <location evidence="1">Nucleus</location>
    </subcellularLocation>
</comment>
<dbReference type="GO" id="GO:0034475">
    <property type="term" value="P:U4 snRNA 3'-end processing"/>
    <property type="evidence" value="ECO:0007669"/>
    <property type="project" value="TreeGrafter"/>
</dbReference>
<evidence type="ECO:0000256" key="1">
    <source>
        <dbReference type="ARBA" id="ARBA00004123"/>
    </source>
</evidence>
<dbReference type="OMA" id="SHICCAR"/>
<dbReference type="GO" id="GO:0000177">
    <property type="term" value="C:cytoplasmic exosome (RNase complex)"/>
    <property type="evidence" value="ECO:0007669"/>
    <property type="project" value="TreeGrafter"/>
</dbReference>
<dbReference type="Pfam" id="PF01138">
    <property type="entry name" value="RNase_PH"/>
    <property type="match status" value="1"/>
</dbReference>
<keyword evidence="8" id="KW-0539">Nucleus</keyword>
<keyword evidence="5" id="KW-0698">rRNA processing</keyword>
<evidence type="ECO:0000256" key="8">
    <source>
        <dbReference type="ARBA" id="ARBA00023242"/>
    </source>
</evidence>
<dbReference type="InterPro" id="IPR001247">
    <property type="entry name" value="ExoRNase_PH_dom1"/>
</dbReference>
<name>A0A5J4YUU5_PORPP</name>
<evidence type="ECO:0000256" key="4">
    <source>
        <dbReference type="ARBA" id="ARBA00022490"/>
    </source>
</evidence>
<dbReference type="GO" id="GO:0071051">
    <property type="term" value="P:poly(A)-dependent snoRNA 3'-end processing"/>
    <property type="evidence" value="ECO:0007669"/>
    <property type="project" value="TreeGrafter"/>
</dbReference>
<dbReference type="GO" id="GO:0000176">
    <property type="term" value="C:nuclear exosome (RNase complex)"/>
    <property type="evidence" value="ECO:0007669"/>
    <property type="project" value="TreeGrafter"/>
</dbReference>
<evidence type="ECO:0000256" key="2">
    <source>
        <dbReference type="ARBA" id="ARBA00004496"/>
    </source>
</evidence>
<dbReference type="PANTHER" id="PTHR11953">
    <property type="entry name" value="EXOSOME COMPLEX COMPONENT"/>
    <property type="match status" value="1"/>
</dbReference>
<evidence type="ECO:0000256" key="3">
    <source>
        <dbReference type="ARBA" id="ARBA00006678"/>
    </source>
</evidence>
<gene>
    <name evidence="10" type="ORF">FVE85_3266</name>
</gene>
<dbReference type="GO" id="GO:0016075">
    <property type="term" value="P:rRNA catabolic process"/>
    <property type="evidence" value="ECO:0007669"/>
    <property type="project" value="TreeGrafter"/>
</dbReference>